<feature type="compositionally biased region" description="Polar residues" evidence="12">
    <location>
        <begin position="210"/>
        <end position="220"/>
    </location>
</feature>
<organism evidence="14 15">
    <name type="scientific">Danaus chrysippus</name>
    <name type="common">African queen</name>
    <dbReference type="NCBI Taxonomy" id="151541"/>
    <lineage>
        <taxon>Eukaryota</taxon>
        <taxon>Metazoa</taxon>
        <taxon>Ecdysozoa</taxon>
        <taxon>Arthropoda</taxon>
        <taxon>Hexapoda</taxon>
        <taxon>Insecta</taxon>
        <taxon>Pterygota</taxon>
        <taxon>Neoptera</taxon>
        <taxon>Endopterygota</taxon>
        <taxon>Lepidoptera</taxon>
        <taxon>Glossata</taxon>
        <taxon>Ditrysia</taxon>
        <taxon>Papilionoidea</taxon>
        <taxon>Nymphalidae</taxon>
        <taxon>Danainae</taxon>
        <taxon>Danaini</taxon>
        <taxon>Danaina</taxon>
        <taxon>Danaus</taxon>
        <taxon>Anosia</taxon>
    </lineage>
</organism>
<gene>
    <name evidence="14" type="ORF">DCHRY22_LOCUS1299</name>
</gene>
<evidence type="ECO:0000256" key="6">
    <source>
        <dbReference type="ARBA" id="ARBA00022833"/>
    </source>
</evidence>
<evidence type="ECO:0000256" key="7">
    <source>
        <dbReference type="ARBA" id="ARBA00023015"/>
    </source>
</evidence>
<evidence type="ECO:0000256" key="2">
    <source>
        <dbReference type="ARBA" id="ARBA00006991"/>
    </source>
</evidence>
<dbReference type="PANTHER" id="PTHR16515">
    <property type="entry name" value="PR DOMAIN ZINC FINGER PROTEIN"/>
    <property type="match status" value="1"/>
</dbReference>
<protein>
    <submittedName>
        <fullName evidence="14">(African queen) hypothetical protein</fullName>
    </submittedName>
</protein>
<comment type="subcellular location">
    <subcellularLocation>
        <location evidence="1">Nucleus</location>
    </subcellularLocation>
</comment>
<dbReference type="FunFam" id="3.30.160.60:FF:000557">
    <property type="entry name" value="zinc finger and SCAN domain-containing protein 29"/>
    <property type="match status" value="1"/>
</dbReference>
<dbReference type="InterPro" id="IPR036236">
    <property type="entry name" value="Znf_C2H2_sf"/>
</dbReference>
<proteinExistence type="inferred from homology"/>
<dbReference type="FunFam" id="3.30.160.60:FF:001370">
    <property type="entry name" value="Zinc finger protein"/>
    <property type="match status" value="1"/>
</dbReference>
<keyword evidence="10" id="KW-0539">Nucleus</keyword>
<dbReference type="PROSITE" id="PS00028">
    <property type="entry name" value="ZINC_FINGER_C2H2_1"/>
    <property type="match status" value="8"/>
</dbReference>
<keyword evidence="5 11" id="KW-0863">Zinc-finger</keyword>
<keyword evidence="8" id="KW-0238">DNA-binding</keyword>
<dbReference type="Pfam" id="PF13894">
    <property type="entry name" value="zf-C2H2_4"/>
    <property type="match status" value="1"/>
</dbReference>
<dbReference type="GO" id="GO:0008270">
    <property type="term" value="F:zinc ion binding"/>
    <property type="evidence" value="ECO:0007669"/>
    <property type="project" value="UniProtKB-KW"/>
</dbReference>
<keyword evidence="9" id="KW-0804">Transcription</keyword>
<dbReference type="Pfam" id="PF00096">
    <property type="entry name" value="zf-C2H2"/>
    <property type="match status" value="7"/>
</dbReference>
<dbReference type="GO" id="GO:0005634">
    <property type="term" value="C:nucleus"/>
    <property type="evidence" value="ECO:0007669"/>
    <property type="project" value="UniProtKB-SubCell"/>
</dbReference>
<feature type="region of interest" description="Disordered" evidence="12">
    <location>
        <begin position="196"/>
        <end position="220"/>
    </location>
</feature>
<dbReference type="SMART" id="SM00355">
    <property type="entry name" value="ZnF_C2H2"/>
    <property type="match status" value="8"/>
</dbReference>
<feature type="domain" description="C2H2-type" evidence="13">
    <location>
        <begin position="176"/>
        <end position="203"/>
    </location>
</feature>
<dbReference type="GO" id="GO:0006355">
    <property type="term" value="P:regulation of DNA-templated transcription"/>
    <property type="evidence" value="ECO:0007669"/>
    <property type="project" value="UniProtKB-ARBA"/>
</dbReference>
<name>A0A8J2QC32_9NEOP</name>
<evidence type="ECO:0000256" key="12">
    <source>
        <dbReference type="SAM" id="MobiDB-lite"/>
    </source>
</evidence>
<comment type="similarity">
    <text evidence="2">Belongs to the krueppel C2H2-type zinc-finger protein family.</text>
</comment>
<dbReference type="Gene3D" id="3.30.160.60">
    <property type="entry name" value="Classic Zinc Finger"/>
    <property type="match status" value="7"/>
</dbReference>
<sequence length="452" mass="51417">MHTGEKPLKCSECNKTFRRHSTLCQHMKKHRGIRNHVCNICSKAFYEVSKLNAHMRVHTGERPFECQFCSRKFAQQSALIYHKRTHTGEKPYACKACPARFTTSSSRNNHMLTHTGNKKFVCPVCFKGCTSRSELRVHSTKHTGEKLFACEICSQRFSSPSYLAVHRRTHTGEKKYQCTECGKGFVECTSYKKHMKTHAKDKPQSEETKTQNNQEEVAKIQETNLETVDENKKDDKEVTTEAEINQDGQIVIQDAGAQKRFKCGLCVKSYTYLHSLKKHMLSHVQMCVFSPDGSERMYAFKQQQQQQELQQQQQQQQQVQQVVVGGVGGVQQLAVPVHQHVQPLVPQNNQQYPVISSVQLQQTHQQVNTQPQLQVQTIQIHPQHQPIQIHAVGVQQEQLHVATSSCQTMVPNILQLQPGAVVSGLGQELGGVHRIILQPPHAHPHALYTIHH</sequence>
<dbReference type="FunFam" id="3.30.160.60:FF:002343">
    <property type="entry name" value="Zinc finger protein 33A"/>
    <property type="match status" value="1"/>
</dbReference>
<feature type="domain" description="C2H2-type" evidence="13">
    <location>
        <begin position="36"/>
        <end position="63"/>
    </location>
</feature>
<keyword evidence="6" id="KW-0862">Zinc</keyword>
<evidence type="ECO:0000256" key="9">
    <source>
        <dbReference type="ARBA" id="ARBA00023163"/>
    </source>
</evidence>
<dbReference type="FunFam" id="3.30.160.60:FF:000624">
    <property type="entry name" value="zinc finger protein 697"/>
    <property type="match status" value="2"/>
</dbReference>
<evidence type="ECO:0000256" key="3">
    <source>
        <dbReference type="ARBA" id="ARBA00022723"/>
    </source>
</evidence>
<evidence type="ECO:0000256" key="5">
    <source>
        <dbReference type="ARBA" id="ARBA00022771"/>
    </source>
</evidence>
<evidence type="ECO:0000256" key="10">
    <source>
        <dbReference type="ARBA" id="ARBA00023242"/>
    </source>
</evidence>
<dbReference type="SUPFAM" id="SSF57667">
    <property type="entry name" value="beta-beta-alpha zinc fingers"/>
    <property type="match status" value="5"/>
</dbReference>
<feature type="domain" description="C2H2-type" evidence="13">
    <location>
        <begin position="8"/>
        <end position="35"/>
    </location>
</feature>
<dbReference type="PANTHER" id="PTHR16515:SF49">
    <property type="entry name" value="GASTRULA ZINC FINGER PROTEIN XLCGF49.1-LIKE-RELATED"/>
    <property type="match status" value="1"/>
</dbReference>
<dbReference type="InterPro" id="IPR013087">
    <property type="entry name" value="Znf_C2H2_type"/>
</dbReference>
<dbReference type="GO" id="GO:0003690">
    <property type="term" value="F:double-stranded DNA binding"/>
    <property type="evidence" value="ECO:0007669"/>
    <property type="project" value="UniProtKB-ARBA"/>
</dbReference>
<evidence type="ECO:0000256" key="4">
    <source>
        <dbReference type="ARBA" id="ARBA00022737"/>
    </source>
</evidence>
<comment type="caution">
    <text evidence="14">The sequence shown here is derived from an EMBL/GenBank/DDBJ whole genome shotgun (WGS) entry which is preliminary data.</text>
</comment>
<dbReference type="FunFam" id="3.30.160.60:FF:000096">
    <property type="entry name" value="Zinc finger and BTB domain-containing protein 18 isoform 1"/>
    <property type="match status" value="1"/>
</dbReference>
<evidence type="ECO:0000313" key="15">
    <source>
        <dbReference type="Proteomes" id="UP000789524"/>
    </source>
</evidence>
<feature type="compositionally biased region" description="Basic and acidic residues" evidence="12">
    <location>
        <begin position="198"/>
        <end position="209"/>
    </location>
</feature>
<reference evidence="14" key="1">
    <citation type="submission" date="2021-09" db="EMBL/GenBank/DDBJ databases">
        <authorList>
            <person name="Martin H S."/>
        </authorList>
    </citation>
    <scope>NUCLEOTIDE SEQUENCE</scope>
</reference>
<keyword evidence="15" id="KW-1185">Reference proteome</keyword>
<feature type="domain" description="C2H2-type" evidence="13">
    <location>
        <begin position="261"/>
        <end position="283"/>
    </location>
</feature>
<evidence type="ECO:0000256" key="1">
    <source>
        <dbReference type="ARBA" id="ARBA00004123"/>
    </source>
</evidence>
<dbReference type="Proteomes" id="UP000789524">
    <property type="component" value="Unassembled WGS sequence"/>
</dbReference>
<accession>A0A8J2QC32</accession>
<feature type="domain" description="C2H2-type" evidence="13">
    <location>
        <begin position="148"/>
        <end position="175"/>
    </location>
</feature>
<feature type="domain" description="C2H2-type" evidence="13">
    <location>
        <begin position="92"/>
        <end position="119"/>
    </location>
</feature>
<dbReference type="OrthoDB" id="654211at2759"/>
<keyword evidence="4" id="KW-0677">Repeat</keyword>
<dbReference type="InterPro" id="IPR050331">
    <property type="entry name" value="Zinc_finger"/>
</dbReference>
<dbReference type="EMBL" id="CAKASE010000043">
    <property type="protein sequence ID" value="CAG9559430.1"/>
    <property type="molecule type" value="Genomic_DNA"/>
</dbReference>
<evidence type="ECO:0000313" key="14">
    <source>
        <dbReference type="EMBL" id="CAG9559430.1"/>
    </source>
</evidence>
<keyword evidence="3" id="KW-0479">Metal-binding</keyword>
<dbReference type="PROSITE" id="PS50157">
    <property type="entry name" value="ZINC_FINGER_C2H2_2"/>
    <property type="match status" value="8"/>
</dbReference>
<evidence type="ECO:0000256" key="11">
    <source>
        <dbReference type="PROSITE-ProRule" id="PRU00042"/>
    </source>
</evidence>
<keyword evidence="7" id="KW-0805">Transcription regulation</keyword>
<evidence type="ECO:0000259" key="13">
    <source>
        <dbReference type="PROSITE" id="PS50157"/>
    </source>
</evidence>
<dbReference type="AlphaFoldDB" id="A0A8J2QC32"/>
<feature type="domain" description="C2H2-type" evidence="13">
    <location>
        <begin position="120"/>
        <end position="147"/>
    </location>
</feature>
<evidence type="ECO:0000256" key="8">
    <source>
        <dbReference type="ARBA" id="ARBA00023125"/>
    </source>
</evidence>
<feature type="domain" description="C2H2-type" evidence="13">
    <location>
        <begin position="64"/>
        <end position="91"/>
    </location>
</feature>